<keyword evidence="5 6" id="KW-0472">Membrane</keyword>
<dbReference type="SUPFAM" id="SSF103473">
    <property type="entry name" value="MFS general substrate transporter"/>
    <property type="match status" value="1"/>
</dbReference>
<keyword evidence="9" id="KW-1185">Reference proteome</keyword>
<keyword evidence="2" id="KW-0813">Transport</keyword>
<dbReference type="InterPro" id="IPR020846">
    <property type="entry name" value="MFS_dom"/>
</dbReference>
<dbReference type="InterPro" id="IPR044770">
    <property type="entry name" value="MFS_spinster-like"/>
</dbReference>
<feature type="transmembrane region" description="Helical" evidence="6">
    <location>
        <begin position="60"/>
        <end position="79"/>
    </location>
</feature>
<comment type="subcellular location">
    <subcellularLocation>
        <location evidence="1">Membrane</location>
        <topology evidence="1">Multi-pass membrane protein</topology>
    </subcellularLocation>
</comment>
<gene>
    <name evidence="8" type="ORF">MTR65_12885</name>
</gene>
<dbReference type="Gene3D" id="1.20.1250.20">
    <property type="entry name" value="MFS general substrate transporter like domains"/>
    <property type="match status" value="1"/>
</dbReference>
<evidence type="ECO:0000259" key="7">
    <source>
        <dbReference type="PROSITE" id="PS50850"/>
    </source>
</evidence>
<feature type="transmembrane region" description="Helical" evidence="6">
    <location>
        <begin position="278"/>
        <end position="300"/>
    </location>
</feature>
<reference evidence="8" key="1">
    <citation type="submission" date="2022-03" db="EMBL/GenBank/DDBJ databases">
        <title>Identification of a novel bacterium isolated from mangrove sediments.</title>
        <authorList>
            <person name="Pan X."/>
        </authorList>
    </citation>
    <scope>NUCLEOTIDE SEQUENCE</scope>
    <source>
        <strain evidence="8">B2637</strain>
    </source>
</reference>
<dbReference type="PANTHER" id="PTHR23505:SF79">
    <property type="entry name" value="PROTEIN SPINSTER"/>
    <property type="match status" value="1"/>
</dbReference>
<comment type="caution">
    <text evidence="8">The sequence shown here is derived from an EMBL/GenBank/DDBJ whole genome shotgun (WGS) entry which is preliminary data.</text>
</comment>
<dbReference type="InterPro" id="IPR036259">
    <property type="entry name" value="MFS_trans_sf"/>
</dbReference>
<evidence type="ECO:0000313" key="8">
    <source>
        <dbReference type="EMBL" id="MCJ1961583.1"/>
    </source>
</evidence>
<proteinExistence type="predicted"/>
<feature type="transmembrane region" description="Helical" evidence="6">
    <location>
        <begin position="150"/>
        <end position="175"/>
    </location>
</feature>
<keyword evidence="3 6" id="KW-0812">Transmembrane</keyword>
<feature type="transmembrane region" description="Helical" evidence="6">
    <location>
        <begin position="91"/>
        <end position="110"/>
    </location>
</feature>
<feature type="transmembrane region" description="Helical" evidence="6">
    <location>
        <begin position="241"/>
        <end position="258"/>
    </location>
</feature>
<dbReference type="EMBL" id="JALHAT010000023">
    <property type="protein sequence ID" value="MCJ1961583.1"/>
    <property type="molecule type" value="Genomic_DNA"/>
</dbReference>
<protein>
    <submittedName>
        <fullName evidence="8">MFS transporter</fullName>
    </submittedName>
</protein>
<organism evidence="8 9">
    <name type="scientific">Novosphingobium mangrovi</name>
    <name type="common">ex Hu et al. 2023</name>
    <dbReference type="NCBI Taxonomy" id="2930094"/>
    <lineage>
        <taxon>Bacteria</taxon>
        <taxon>Pseudomonadati</taxon>
        <taxon>Pseudomonadota</taxon>
        <taxon>Alphaproteobacteria</taxon>
        <taxon>Sphingomonadales</taxon>
        <taxon>Sphingomonadaceae</taxon>
        <taxon>Novosphingobium</taxon>
    </lineage>
</organism>
<accession>A0ABT0AEG5</accession>
<evidence type="ECO:0000313" key="9">
    <source>
        <dbReference type="Proteomes" id="UP001162802"/>
    </source>
</evidence>
<feature type="domain" description="Major facilitator superfamily (MFS) profile" evidence="7">
    <location>
        <begin position="24"/>
        <end position="428"/>
    </location>
</feature>
<feature type="transmembrane region" description="Helical" evidence="6">
    <location>
        <begin position="375"/>
        <end position="400"/>
    </location>
</feature>
<name>A0ABT0AEG5_9SPHN</name>
<evidence type="ECO:0000256" key="1">
    <source>
        <dbReference type="ARBA" id="ARBA00004141"/>
    </source>
</evidence>
<feature type="transmembrane region" description="Helical" evidence="6">
    <location>
        <begin position="116"/>
        <end position="138"/>
    </location>
</feature>
<dbReference type="Pfam" id="PF07690">
    <property type="entry name" value="MFS_1"/>
    <property type="match status" value="1"/>
</dbReference>
<evidence type="ECO:0000256" key="5">
    <source>
        <dbReference type="ARBA" id="ARBA00023136"/>
    </source>
</evidence>
<evidence type="ECO:0000256" key="4">
    <source>
        <dbReference type="ARBA" id="ARBA00022989"/>
    </source>
</evidence>
<dbReference type="Proteomes" id="UP001162802">
    <property type="component" value="Unassembled WGS sequence"/>
</dbReference>
<dbReference type="InterPro" id="IPR011701">
    <property type="entry name" value="MFS"/>
</dbReference>
<evidence type="ECO:0000256" key="6">
    <source>
        <dbReference type="SAM" id="Phobius"/>
    </source>
</evidence>
<dbReference type="RefSeq" id="WP_243800832.1">
    <property type="nucleotide sequence ID" value="NZ_JALHAT010000023.1"/>
</dbReference>
<feature type="transmembrane region" description="Helical" evidence="6">
    <location>
        <begin position="406"/>
        <end position="424"/>
    </location>
</feature>
<dbReference type="PANTHER" id="PTHR23505">
    <property type="entry name" value="SPINSTER"/>
    <property type="match status" value="1"/>
</dbReference>
<sequence length="442" mass="47297">MTTHDALARPAGKPYPPAGYAWFVVVCLQFAYAIALVDRQILALLVEPIKADMQLSDTQFSLLAGIAFALFYGVMGLVLGKIADTRNRRNMIIVGMLVWSVATIGCGLARNYAELFAARVLVGAGEAALSPAAYSMIADYFSKETRSRPTAFYTMGAFTGSGVALLFGAAAVAYASQSDTMILPFTGEVRNWQTVFIAVGIPGIVMAALMLLVREPERREVAKEGAPVADLRAFLSRRWRLLALLIAAFALNGVVYFGTNTWMPAVFMRKFAWRAQDIGFAMGLLQLIFGSAGILASGWWVTRASVRGSGRVLATTPMTSMYLMAALALVIGFVPSPTLVLAALALFLFLIGTVSAQSVVAIYQVTPNQFRGQVIAAYLLTGTLLGLGFGATLIALITDYVFADDLMVGASCAIVFCIAALIAAECLRRAADRIPDADETIT</sequence>
<feature type="transmembrane region" description="Helical" evidence="6">
    <location>
        <begin position="20"/>
        <end position="37"/>
    </location>
</feature>
<feature type="transmembrane region" description="Helical" evidence="6">
    <location>
        <begin position="195"/>
        <end position="213"/>
    </location>
</feature>
<evidence type="ECO:0000256" key="2">
    <source>
        <dbReference type="ARBA" id="ARBA00022448"/>
    </source>
</evidence>
<dbReference type="PROSITE" id="PS50850">
    <property type="entry name" value="MFS"/>
    <property type="match status" value="1"/>
</dbReference>
<evidence type="ECO:0000256" key="3">
    <source>
        <dbReference type="ARBA" id="ARBA00022692"/>
    </source>
</evidence>
<feature type="transmembrane region" description="Helical" evidence="6">
    <location>
        <begin position="340"/>
        <end position="363"/>
    </location>
</feature>
<keyword evidence="4 6" id="KW-1133">Transmembrane helix</keyword>
<feature type="transmembrane region" description="Helical" evidence="6">
    <location>
        <begin position="312"/>
        <end position="334"/>
    </location>
</feature>